<reference evidence="5" key="1">
    <citation type="journal article" date="2023" name="Microbiol Resour">
        <title>Genome Sequences of Rhodoplanes serenus and Two Thermotolerant Strains, Rhodoplanes tepidamans and 'Rhodoplanes cryptolactis,' Further Refine the Genus.</title>
        <authorList>
            <person name="Rayyan A.A."/>
            <person name="Kyndt J.A."/>
        </authorList>
    </citation>
    <scope>NUCLEOTIDE SEQUENCE</scope>
    <source>
        <strain evidence="5">DSM 9987</strain>
    </source>
</reference>
<organism evidence="5 6">
    <name type="scientific">Rhodoplanes tepidamans</name>
    <name type="common">Rhodoplanes cryptolactis</name>
    <dbReference type="NCBI Taxonomy" id="200616"/>
    <lineage>
        <taxon>Bacteria</taxon>
        <taxon>Pseudomonadati</taxon>
        <taxon>Pseudomonadota</taxon>
        <taxon>Alphaproteobacteria</taxon>
        <taxon>Hyphomicrobiales</taxon>
        <taxon>Nitrobacteraceae</taxon>
        <taxon>Rhodoplanes</taxon>
    </lineage>
</organism>
<dbReference type="PROSITE" id="PS51371">
    <property type="entry name" value="CBS"/>
    <property type="match status" value="2"/>
</dbReference>
<dbReference type="PANTHER" id="PTHR43080:SF26">
    <property type="entry name" value="REGULATORY PROTEIN"/>
    <property type="match status" value="1"/>
</dbReference>
<evidence type="ECO:0000313" key="5">
    <source>
        <dbReference type="EMBL" id="MDC7786876.1"/>
    </source>
</evidence>
<dbReference type="Proteomes" id="UP001165652">
    <property type="component" value="Unassembled WGS sequence"/>
</dbReference>
<feature type="domain" description="CBS" evidence="4">
    <location>
        <begin position="7"/>
        <end position="65"/>
    </location>
</feature>
<gene>
    <name evidence="5" type="ORF">PQJ73_14375</name>
</gene>
<dbReference type="PROSITE" id="PS50914">
    <property type="entry name" value="BON"/>
    <property type="match status" value="1"/>
</dbReference>
<feature type="domain" description="BON" evidence="3">
    <location>
        <begin position="156"/>
        <end position="224"/>
    </location>
</feature>
<dbReference type="PANTHER" id="PTHR43080">
    <property type="entry name" value="CBS DOMAIN-CONTAINING PROTEIN CBSX3, MITOCHONDRIAL"/>
    <property type="match status" value="1"/>
</dbReference>
<dbReference type="InterPro" id="IPR007055">
    <property type="entry name" value="BON_dom"/>
</dbReference>
<dbReference type="InterPro" id="IPR000644">
    <property type="entry name" value="CBS_dom"/>
</dbReference>
<feature type="domain" description="CBS" evidence="4">
    <location>
        <begin position="94"/>
        <end position="150"/>
    </location>
</feature>
<proteinExistence type="predicted"/>
<evidence type="ECO:0000256" key="1">
    <source>
        <dbReference type="ARBA" id="ARBA00023122"/>
    </source>
</evidence>
<dbReference type="RefSeq" id="WP_272777721.1">
    <property type="nucleotide sequence ID" value="NZ_JAQQLI010000020.1"/>
</dbReference>
<dbReference type="Pfam" id="PF04972">
    <property type="entry name" value="BON"/>
    <property type="match status" value="1"/>
</dbReference>
<dbReference type="PIRSF" id="PIRSF036990">
    <property type="entry name" value="UCP036990_CBS_BON"/>
    <property type="match status" value="1"/>
</dbReference>
<sequence length="243" mass="26408">MKARDVMSSRVVSVAPEATIQDAIRLMLDNRISGLPVVDAAGTLVGIVTEGDFLRRAETGTLRKRPRWLEMLIGPNSLATDYVRSHGRRVEEVMTRTPVTVGEDAGLDEIVALMERKRVKRLPVVRGREVVGIVSRANLLHALASVSRDLPPAPASDAEIRTQVMDELARQPWAPIALVDVIVKDGVVELWGSITESKQGEALRVVAENVPGVKGVVSHLAWIEPMSGLVISEPDVPPTRKTG</sequence>
<dbReference type="EMBL" id="JAQQLI010000020">
    <property type="protein sequence ID" value="MDC7786876.1"/>
    <property type="molecule type" value="Genomic_DNA"/>
</dbReference>
<dbReference type="SUPFAM" id="SSF54631">
    <property type="entry name" value="CBS-domain pair"/>
    <property type="match status" value="1"/>
</dbReference>
<dbReference type="Pfam" id="PF00571">
    <property type="entry name" value="CBS"/>
    <property type="match status" value="2"/>
</dbReference>
<dbReference type="Gene3D" id="3.30.1340.30">
    <property type="match status" value="1"/>
</dbReference>
<name>A0ABT5JBW3_RHOTP</name>
<protein>
    <submittedName>
        <fullName evidence="5">CBS domain-containing protein</fullName>
    </submittedName>
</protein>
<dbReference type="CDD" id="cd04586">
    <property type="entry name" value="CBS_pair_BON_assoc"/>
    <property type="match status" value="1"/>
</dbReference>
<dbReference type="InterPro" id="IPR046342">
    <property type="entry name" value="CBS_dom_sf"/>
</dbReference>
<comment type="caution">
    <text evidence="5">The sequence shown here is derived from an EMBL/GenBank/DDBJ whole genome shotgun (WGS) entry which is preliminary data.</text>
</comment>
<dbReference type="Gene3D" id="3.10.580.10">
    <property type="entry name" value="CBS-domain"/>
    <property type="match status" value="1"/>
</dbReference>
<evidence type="ECO:0000259" key="4">
    <source>
        <dbReference type="PROSITE" id="PS51371"/>
    </source>
</evidence>
<dbReference type="InterPro" id="IPR051257">
    <property type="entry name" value="Diverse_CBS-Domain"/>
</dbReference>
<dbReference type="InterPro" id="IPR017080">
    <property type="entry name" value="UCP036990_CBS_BON"/>
</dbReference>
<evidence type="ECO:0000313" key="6">
    <source>
        <dbReference type="Proteomes" id="UP001165652"/>
    </source>
</evidence>
<evidence type="ECO:0000256" key="2">
    <source>
        <dbReference type="PROSITE-ProRule" id="PRU00703"/>
    </source>
</evidence>
<keyword evidence="1 2" id="KW-0129">CBS domain</keyword>
<dbReference type="SMART" id="SM00116">
    <property type="entry name" value="CBS"/>
    <property type="match status" value="2"/>
</dbReference>
<evidence type="ECO:0000259" key="3">
    <source>
        <dbReference type="PROSITE" id="PS50914"/>
    </source>
</evidence>
<accession>A0ABT5JBW3</accession>
<keyword evidence="6" id="KW-1185">Reference proteome</keyword>
<reference evidence="5" key="2">
    <citation type="submission" date="2023-02" db="EMBL/GenBank/DDBJ databases">
        <authorList>
            <person name="Rayyan A."/>
            <person name="Meyer T."/>
            <person name="Kyndt J.A."/>
        </authorList>
    </citation>
    <scope>NUCLEOTIDE SEQUENCE</scope>
    <source>
        <strain evidence="5">DSM 9987</strain>
    </source>
</reference>